<organism evidence="1 2">
    <name type="scientific">Stegodyphus mimosarum</name>
    <name type="common">African social velvet spider</name>
    <dbReference type="NCBI Taxonomy" id="407821"/>
    <lineage>
        <taxon>Eukaryota</taxon>
        <taxon>Metazoa</taxon>
        <taxon>Ecdysozoa</taxon>
        <taxon>Arthropoda</taxon>
        <taxon>Chelicerata</taxon>
        <taxon>Arachnida</taxon>
        <taxon>Araneae</taxon>
        <taxon>Araneomorphae</taxon>
        <taxon>Entelegynae</taxon>
        <taxon>Eresoidea</taxon>
        <taxon>Eresidae</taxon>
        <taxon>Stegodyphus</taxon>
    </lineage>
</organism>
<reference evidence="1 2" key="1">
    <citation type="submission" date="2013-11" db="EMBL/GenBank/DDBJ databases">
        <title>Genome sequencing of Stegodyphus mimosarum.</title>
        <authorList>
            <person name="Bechsgaard J."/>
        </authorList>
    </citation>
    <scope>NUCLEOTIDE SEQUENCE [LARGE SCALE GENOMIC DNA]</scope>
</reference>
<sequence>MVNVSRQNLCAIKTGILYLSFLSLGLCIAAPGPTLLDL</sequence>
<proteinExistence type="predicted"/>
<name>A0A087T693_STEMI</name>
<dbReference type="AlphaFoldDB" id="A0A087T693"/>
<keyword evidence="2" id="KW-1185">Reference proteome</keyword>
<feature type="non-terminal residue" evidence="1">
    <location>
        <position position="38"/>
    </location>
</feature>
<evidence type="ECO:0000313" key="2">
    <source>
        <dbReference type="Proteomes" id="UP000054359"/>
    </source>
</evidence>
<evidence type="ECO:0000313" key="1">
    <source>
        <dbReference type="EMBL" id="KFM60632.1"/>
    </source>
</evidence>
<accession>A0A087T693</accession>
<dbReference type="Proteomes" id="UP000054359">
    <property type="component" value="Unassembled WGS sequence"/>
</dbReference>
<protein>
    <submittedName>
        <fullName evidence="1">Uncharacterized protein</fullName>
    </submittedName>
</protein>
<dbReference type="EMBL" id="KK113634">
    <property type="protein sequence ID" value="KFM60632.1"/>
    <property type="molecule type" value="Genomic_DNA"/>
</dbReference>
<gene>
    <name evidence="1" type="ORF">X975_22659</name>
</gene>